<gene>
    <name evidence="3" type="ORF">NAEGRDRAFT_58057</name>
</gene>
<dbReference type="EMBL" id="GG738868">
    <property type="protein sequence ID" value="EFC44378.1"/>
    <property type="molecule type" value="Genomic_DNA"/>
</dbReference>
<keyword evidence="1" id="KW-0880">Kelch repeat</keyword>
<dbReference type="RefSeq" id="XP_002677122.1">
    <property type="nucleotide sequence ID" value="XM_002677076.1"/>
</dbReference>
<dbReference type="PANTHER" id="PTHR46093">
    <property type="entry name" value="ACYL-COA-BINDING DOMAIN-CONTAINING PROTEIN 5"/>
    <property type="match status" value="1"/>
</dbReference>
<organism evidence="4">
    <name type="scientific">Naegleria gruberi</name>
    <name type="common">Amoeba</name>
    <dbReference type="NCBI Taxonomy" id="5762"/>
    <lineage>
        <taxon>Eukaryota</taxon>
        <taxon>Discoba</taxon>
        <taxon>Heterolobosea</taxon>
        <taxon>Tetramitia</taxon>
        <taxon>Eutetramitia</taxon>
        <taxon>Vahlkampfiidae</taxon>
        <taxon>Naegleria</taxon>
    </lineage>
</organism>
<dbReference type="Proteomes" id="UP000006671">
    <property type="component" value="Unassembled WGS sequence"/>
</dbReference>
<dbReference type="OrthoDB" id="432528at2759"/>
<sequence length="326" mass="36793">MSSIGYSLAVDQSGYNKESLTEIYQHSLVSNNSILYLYGGEDSNGYWTNRLCVMNVAGFAIKGKAKAKYLEWEKPKYNSFPPKKDGHVVCFNSTQKKMFIFGGSDNQHISGQNNAVYSVSFDNFNWKIEMKHEETSARPIGRSNSAFTQVKNSLFLYGGKVSDFNANLDFPVTNQVLDDFWMLDTDSVSWKKLSNKLAAGKNLPKLFGASLCATANGEHLFLYGGSIGREYSPELYKYSIKSDSWECVTSKTKGDGPKIGRERHACVLLTKTNEMIMIIWQALQVLVQRQPPPLLLQLSNNLKCQRNQLPVLLLQHLKRLRSQSQL</sequence>
<dbReference type="InParanoid" id="D2VFK9"/>
<keyword evidence="2" id="KW-0677">Repeat</keyword>
<dbReference type="KEGG" id="ngr:NAEGRDRAFT_58057"/>
<dbReference type="Gene3D" id="2.120.10.80">
    <property type="entry name" value="Kelch-type beta propeller"/>
    <property type="match status" value="1"/>
</dbReference>
<protein>
    <submittedName>
        <fullName evidence="3">Predicted protein</fullName>
    </submittedName>
</protein>
<dbReference type="VEuPathDB" id="AmoebaDB:NAEGRDRAFT_58057"/>
<proteinExistence type="predicted"/>
<keyword evidence="4" id="KW-1185">Reference proteome</keyword>
<dbReference type="SUPFAM" id="SSF117281">
    <property type="entry name" value="Kelch motif"/>
    <property type="match status" value="1"/>
</dbReference>
<evidence type="ECO:0000313" key="4">
    <source>
        <dbReference type="Proteomes" id="UP000006671"/>
    </source>
</evidence>
<dbReference type="Pfam" id="PF24681">
    <property type="entry name" value="Kelch_KLHDC2_KLHL20_DRC7"/>
    <property type="match status" value="1"/>
</dbReference>
<accession>D2VFK9</accession>
<dbReference type="AlphaFoldDB" id="D2VFK9"/>
<dbReference type="GeneID" id="8848428"/>
<name>D2VFK9_NAEGR</name>
<evidence type="ECO:0000313" key="3">
    <source>
        <dbReference type="EMBL" id="EFC44378.1"/>
    </source>
</evidence>
<dbReference type="PANTHER" id="PTHR46093:SF18">
    <property type="entry name" value="FIBRONECTIN TYPE-III DOMAIN-CONTAINING PROTEIN"/>
    <property type="match status" value="1"/>
</dbReference>
<evidence type="ECO:0000256" key="2">
    <source>
        <dbReference type="ARBA" id="ARBA00022737"/>
    </source>
</evidence>
<evidence type="ECO:0000256" key="1">
    <source>
        <dbReference type="ARBA" id="ARBA00022441"/>
    </source>
</evidence>
<reference evidence="3 4" key="1">
    <citation type="journal article" date="2010" name="Cell">
        <title>The genome of Naegleria gruberi illuminates early eukaryotic versatility.</title>
        <authorList>
            <person name="Fritz-Laylin L.K."/>
            <person name="Prochnik S.E."/>
            <person name="Ginger M.L."/>
            <person name="Dacks J.B."/>
            <person name="Carpenter M.L."/>
            <person name="Field M.C."/>
            <person name="Kuo A."/>
            <person name="Paredez A."/>
            <person name="Chapman J."/>
            <person name="Pham J."/>
            <person name="Shu S."/>
            <person name="Neupane R."/>
            <person name="Cipriano M."/>
            <person name="Mancuso J."/>
            <person name="Tu H."/>
            <person name="Salamov A."/>
            <person name="Lindquist E."/>
            <person name="Shapiro H."/>
            <person name="Lucas S."/>
            <person name="Grigoriev I.V."/>
            <person name="Cande W.Z."/>
            <person name="Fulton C."/>
            <person name="Rokhsar D.S."/>
            <person name="Dawson S.C."/>
        </authorList>
    </citation>
    <scope>NUCLEOTIDE SEQUENCE [LARGE SCALE GENOMIC DNA]</scope>
    <source>
        <strain evidence="3 4">NEG-M</strain>
    </source>
</reference>
<dbReference type="InterPro" id="IPR015915">
    <property type="entry name" value="Kelch-typ_b-propeller"/>
</dbReference>